<keyword evidence="6" id="KW-0472">Membrane</keyword>
<organism evidence="8 9">
    <name type="scientific">Streblomastix strix</name>
    <dbReference type="NCBI Taxonomy" id="222440"/>
    <lineage>
        <taxon>Eukaryota</taxon>
        <taxon>Metamonada</taxon>
        <taxon>Preaxostyla</taxon>
        <taxon>Oxymonadida</taxon>
        <taxon>Streblomastigidae</taxon>
        <taxon>Streblomastix</taxon>
    </lineage>
</organism>
<evidence type="ECO:0000313" key="9">
    <source>
        <dbReference type="Proteomes" id="UP000324800"/>
    </source>
</evidence>
<comment type="function">
    <text evidence="6">The small GTPases Rab are key regulators in vesicle trafficking.</text>
</comment>
<dbReference type="PRINTS" id="PR00449">
    <property type="entry name" value="RASTRNSFRMNG"/>
</dbReference>
<dbReference type="SUPFAM" id="SSF52540">
    <property type="entry name" value="P-loop containing nucleoside triphosphate hydrolases"/>
    <property type="match status" value="1"/>
</dbReference>
<dbReference type="NCBIfam" id="TIGR00231">
    <property type="entry name" value="small_GTP"/>
    <property type="match status" value="1"/>
</dbReference>
<dbReference type="CDD" id="cd04107">
    <property type="entry name" value="Rab32_Rab38"/>
    <property type="match status" value="1"/>
</dbReference>
<dbReference type="SMART" id="SM00174">
    <property type="entry name" value="RHO"/>
    <property type="match status" value="1"/>
</dbReference>
<dbReference type="PROSITE" id="PS51420">
    <property type="entry name" value="RHO"/>
    <property type="match status" value="1"/>
</dbReference>
<accession>A0A5J4WPG6</accession>
<dbReference type="GO" id="GO:0005764">
    <property type="term" value="C:lysosome"/>
    <property type="evidence" value="ECO:0007669"/>
    <property type="project" value="TreeGrafter"/>
</dbReference>
<comment type="caution">
    <text evidence="8">The sequence shown here is derived from an EMBL/GenBank/DDBJ whole genome shotgun (WGS) entry which is preliminary data.</text>
</comment>
<sequence length="216" mass="24056">MAEPEGEKQVEYLLKVLVVGDLGVGKTAYIQRYVHNIFSREYKATIGVDFAYKLIQVSPSKLVRLQLWDIAGQERYGNMTRVYYREALGALIMFDLTRPNTLESVRKWKQDIDSKVRLPDANETPIPVILLANKCDLSKNAVNPAQLDQFCRENGIIAWFETSAKDAVNVDESVNFLVKCILATESTSNTDQANAGGDENAIDLEGNGKSQSSCVC</sequence>
<dbReference type="AlphaFoldDB" id="A0A5J4WPG6"/>
<dbReference type="GO" id="GO:0005770">
    <property type="term" value="C:late endosome"/>
    <property type="evidence" value="ECO:0007669"/>
    <property type="project" value="TreeGrafter"/>
</dbReference>
<dbReference type="OrthoDB" id="245989at2759"/>
<dbReference type="PANTHER" id="PTHR47981">
    <property type="entry name" value="RAB FAMILY"/>
    <property type="match status" value="1"/>
</dbReference>
<dbReference type="InterPro" id="IPR027417">
    <property type="entry name" value="P-loop_NTPase"/>
</dbReference>
<dbReference type="GO" id="GO:0003924">
    <property type="term" value="F:GTPase activity"/>
    <property type="evidence" value="ECO:0007669"/>
    <property type="project" value="UniProtKB-UniRule"/>
</dbReference>
<dbReference type="SMART" id="SM00173">
    <property type="entry name" value="RAS"/>
    <property type="match status" value="1"/>
</dbReference>
<comment type="similarity">
    <text evidence="1 6">Belongs to the small GTPase superfamily. Rab family.</text>
</comment>
<keyword evidence="3 6" id="KW-0342">GTP-binding</keyword>
<feature type="region of interest" description="Disordered" evidence="7">
    <location>
        <begin position="189"/>
        <end position="216"/>
    </location>
</feature>
<name>A0A5J4WPG6_9EUKA</name>
<dbReference type="Gene3D" id="3.40.50.300">
    <property type="entry name" value="P-loop containing nucleotide triphosphate hydrolases"/>
    <property type="match status" value="1"/>
</dbReference>
<dbReference type="GO" id="GO:0008333">
    <property type="term" value="P:endosome to lysosome transport"/>
    <property type="evidence" value="ECO:0007669"/>
    <property type="project" value="TreeGrafter"/>
</dbReference>
<dbReference type="GO" id="GO:0090385">
    <property type="term" value="P:phagosome-lysosome fusion"/>
    <property type="evidence" value="ECO:0007669"/>
    <property type="project" value="TreeGrafter"/>
</dbReference>
<dbReference type="FunFam" id="3.40.50.300:FF:000222">
    <property type="entry name" value="RAB32, member RAS oncogene family"/>
    <property type="match status" value="1"/>
</dbReference>
<evidence type="ECO:0000256" key="2">
    <source>
        <dbReference type="ARBA" id="ARBA00022741"/>
    </source>
</evidence>
<dbReference type="GO" id="GO:0016020">
    <property type="term" value="C:membrane"/>
    <property type="evidence" value="ECO:0007669"/>
    <property type="project" value="UniProtKB-SubCell"/>
</dbReference>
<dbReference type="SMART" id="SM00175">
    <property type="entry name" value="RAB"/>
    <property type="match status" value="1"/>
</dbReference>
<dbReference type="PROSITE" id="PS51419">
    <property type="entry name" value="RAB"/>
    <property type="match status" value="1"/>
</dbReference>
<evidence type="ECO:0000313" key="8">
    <source>
        <dbReference type="EMBL" id="KAA6397017.1"/>
    </source>
</evidence>
<dbReference type="Pfam" id="PF00071">
    <property type="entry name" value="Ras"/>
    <property type="match status" value="1"/>
</dbReference>
<dbReference type="GO" id="GO:0005802">
    <property type="term" value="C:trans-Golgi network"/>
    <property type="evidence" value="ECO:0007669"/>
    <property type="project" value="UniProtKB-UniRule"/>
</dbReference>
<proteinExistence type="inferred from homology"/>
<evidence type="ECO:0000256" key="1">
    <source>
        <dbReference type="ARBA" id="ARBA00006270"/>
    </source>
</evidence>
<dbReference type="GO" id="GO:0045335">
    <property type="term" value="C:phagocytic vesicle"/>
    <property type="evidence" value="ECO:0007669"/>
    <property type="project" value="TreeGrafter"/>
</dbReference>
<evidence type="ECO:0000256" key="3">
    <source>
        <dbReference type="ARBA" id="ARBA00023134"/>
    </source>
</evidence>
<reference evidence="8 9" key="1">
    <citation type="submission" date="2019-03" db="EMBL/GenBank/DDBJ databases">
        <title>Single cell metagenomics reveals metabolic interactions within the superorganism composed of flagellate Streblomastix strix and complex community of Bacteroidetes bacteria on its surface.</title>
        <authorList>
            <person name="Treitli S.C."/>
            <person name="Kolisko M."/>
            <person name="Husnik F."/>
            <person name="Keeling P."/>
            <person name="Hampl V."/>
        </authorList>
    </citation>
    <scope>NUCLEOTIDE SEQUENCE [LARGE SCALE GENOMIC DNA]</scope>
    <source>
        <strain evidence="8">ST1C</strain>
    </source>
</reference>
<evidence type="ECO:0000256" key="4">
    <source>
        <dbReference type="ARBA" id="ARBA00023288"/>
    </source>
</evidence>
<dbReference type="GO" id="GO:0005525">
    <property type="term" value="F:GTP binding"/>
    <property type="evidence" value="ECO:0007669"/>
    <property type="project" value="UniProtKB-UniRule"/>
</dbReference>
<evidence type="ECO:0000256" key="7">
    <source>
        <dbReference type="SAM" id="MobiDB-lite"/>
    </source>
</evidence>
<dbReference type="SMART" id="SM00176">
    <property type="entry name" value="RAN"/>
    <property type="match status" value="1"/>
</dbReference>
<protein>
    <recommendedName>
        <fullName evidence="6">Ras-related protein Rab</fullName>
    </recommendedName>
</protein>
<keyword evidence="5 6" id="KW-0636">Prenylation</keyword>
<dbReference type="Proteomes" id="UP000324800">
    <property type="component" value="Unassembled WGS sequence"/>
</dbReference>
<dbReference type="EMBL" id="SNRW01001283">
    <property type="protein sequence ID" value="KAA6397017.1"/>
    <property type="molecule type" value="Genomic_DNA"/>
</dbReference>
<dbReference type="PROSITE" id="PS51421">
    <property type="entry name" value="RAS"/>
    <property type="match status" value="1"/>
</dbReference>
<gene>
    <name evidence="8" type="ORF">EZS28_007458</name>
</gene>
<evidence type="ECO:0000256" key="5">
    <source>
        <dbReference type="ARBA" id="ARBA00023289"/>
    </source>
</evidence>
<dbReference type="InterPro" id="IPR005225">
    <property type="entry name" value="Small_GTP-bd"/>
</dbReference>
<keyword evidence="4 6" id="KW-0449">Lipoprotein</keyword>
<comment type="subcellular location">
    <subcellularLocation>
        <location evidence="6">Membrane</location>
        <topology evidence="6">Lipid-anchor</topology>
    </subcellularLocation>
</comment>
<dbReference type="PANTHER" id="PTHR47981:SF39">
    <property type="entry name" value="RAS-RELATED PROTEIN RAB"/>
    <property type="match status" value="1"/>
</dbReference>
<dbReference type="InterPro" id="IPR001806">
    <property type="entry name" value="Small_GTPase"/>
</dbReference>
<keyword evidence="2 6" id="KW-0547">Nucleotide-binding</keyword>
<evidence type="ECO:0000256" key="6">
    <source>
        <dbReference type="RuleBase" id="RU367128"/>
    </source>
</evidence>
<dbReference type="InterPro" id="IPR030697">
    <property type="entry name" value="Rab29/Rab38/Rab32"/>
</dbReference>